<feature type="domain" description="3-keto-alpha-glucoside-1,2-lyase/3-keto-2-hydroxy-glucal hydratase" evidence="2">
    <location>
        <begin position="43"/>
        <end position="247"/>
    </location>
</feature>
<keyword evidence="4" id="KW-1185">Reference proteome</keyword>
<dbReference type="Gene3D" id="2.60.120.560">
    <property type="entry name" value="Exo-inulinase, domain 1"/>
    <property type="match status" value="1"/>
</dbReference>
<protein>
    <submittedName>
        <fullName evidence="3">DUF1080 domain-containing protein</fullName>
    </submittedName>
</protein>
<name>A0A9X1V2X2_9FLAO</name>
<gene>
    <name evidence="3" type="ORF">ML462_06635</name>
</gene>
<feature type="coiled-coil region" evidence="1">
    <location>
        <begin position="20"/>
        <end position="47"/>
    </location>
</feature>
<dbReference type="AlphaFoldDB" id="A0A9X1V2X2"/>
<evidence type="ECO:0000259" key="2">
    <source>
        <dbReference type="Pfam" id="PF06439"/>
    </source>
</evidence>
<reference evidence="3" key="1">
    <citation type="submission" date="2022-03" db="EMBL/GenBank/DDBJ databases">
        <title>Gramella crocea sp. nov., isolated from activated sludge of a seafood processing plant.</title>
        <authorList>
            <person name="Zhang X."/>
        </authorList>
    </citation>
    <scope>NUCLEOTIDE SEQUENCE</scope>
    <source>
        <strain evidence="3">YJ019</strain>
    </source>
</reference>
<evidence type="ECO:0000256" key="1">
    <source>
        <dbReference type="SAM" id="Coils"/>
    </source>
</evidence>
<dbReference type="Pfam" id="PF06439">
    <property type="entry name" value="3keto-disac_hyd"/>
    <property type="match status" value="1"/>
</dbReference>
<evidence type="ECO:0000313" key="3">
    <source>
        <dbReference type="EMBL" id="MCH4822845.1"/>
    </source>
</evidence>
<dbReference type="PROSITE" id="PS51257">
    <property type="entry name" value="PROKAR_LIPOPROTEIN"/>
    <property type="match status" value="1"/>
</dbReference>
<keyword evidence="1" id="KW-0175">Coiled coil</keyword>
<dbReference type="Proteomes" id="UP001139226">
    <property type="component" value="Unassembled WGS sequence"/>
</dbReference>
<organism evidence="3 4">
    <name type="scientific">Christiangramia lutea</name>
    <dbReference type="NCBI Taxonomy" id="1607951"/>
    <lineage>
        <taxon>Bacteria</taxon>
        <taxon>Pseudomonadati</taxon>
        <taxon>Bacteroidota</taxon>
        <taxon>Flavobacteriia</taxon>
        <taxon>Flavobacteriales</taxon>
        <taxon>Flavobacteriaceae</taxon>
        <taxon>Christiangramia</taxon>
    </lineage>
</organism>
<accession>A0A9X1V2X2</accession>
<dbReference type="InterPro" id="IPR010496">
    <property type="entry name" value="AL/BT2_dom"/>
</dbReference>
<comment type="caution">
    <text evidence="3">The sequence shown here is derived from an EMBL/GenBank/DDBJ whole genome shotgun (WGS) entry which is preliminary data.</text>
</comment>
<dbReference type="EMBL" id="JAKVTV010000002">
    <property type="protein sequence ID" value="MCH4822845.1"/>
    <property type="molecule type" value="Genomic_DNA"/>
</dbReference>
<dbReference type="GO" id="GO:0016787">
    <property type="term" value="F:hydrolase activity"/>
    <property type="evidence" value="ECO:0007669"/>
    <property type="project" value="InterPro"/>
</dbReference>
<dbReference type="RefSeq" id="WP_240713009.1">
    <property type="nucleotide sequence ID" value="NZ_JAKVTV010000002.1"/>
</dbReference>
<sequence length="249" mass="28820">MKRLMLIGCSILLMTACKNENKESEEVVEVEKEMKTESQEKDEWQTLFNGEDLEGWKAYNRDSISGQWKVEDGAIAFAPAKGDKRIKEYLITEDEFGNFELSLEWKISEGGNSGIMWGVKETEKYDEPYYISPEIQVLDNQNHPDAKNGLDRTAGALYDLVPPSEDVAKPAGEWNKEVIHINYDENLGWVKLNGKKIVEFPLQGEEWKELIKDSKFSDWEDFGSTRRGKIAFQDHDDKVWFRNIKIKEL</sequence>
<evidence type="ECO:0000313" key="4">
    <source>
        <dbReference type="Proteomes" id="UP001139226"/>
    </source>
</evidence>
<proteinExistence type="predicted"/>